<feature type="transmembrane region" description="Helical" evidence="9">
    <location>
        <begin position="70"/>
        <end position="92"/>
    </location>
</feature>
<evidence type="ECO:0000259" key="11">
    <source>
        <dbReference type="Pfam" id="PF00361"/>
    </source>
</evidence>
<dbReference type="Pfam" id="PF00361">
    <property type="entry name" value="Proton_antipo_M"/>
    <property type="match status" value="1"/>
</dbReference>
<keyword evidence="10" id="KW-0732">Signal</keyword>
<dbReference type="eggNOG" id="KOG4668">
    <property type="taxonomic scope" value="Eukaryota"/>
</dbReference>
<dbReference type="EMBL" id="CM002291">
    <property type="protein sequence ID" value="ESW23945.1"/>
    <property type="molecule type" value="Genomic_DNA"/>
</dbReference>
<sequence>MNLFFVSLFALLQLCGLVAKSAQFPLHVWLPNAVEGLTPIFALIHAATMVATRIFLVVRLLPLFVVLTKIMNIVAFTGLITVILGATLAISQKDIKKILAYSTMSQLGYMMLALGMGSYQMVVWWVSFLVVEGCLSLLVLQSVDSFHLWLIKSN</sequence>
<dbReference type="SMR" id="V7C3T1"/>
<dbReference type="OrthoDB" id="543408at2759"/>
<dbReference type="InterPro" id="IPR003945">
    <property type="entry name" value="NU5C-like"/>
</dbReference>
<evidence type="ECO:0000256" key="10">
    <source>
        <dbReference type="SAM" id="SignalP"/>
    </source>
</evidence>
<feature type="chain" id="PRO_5004755336" description="NADH:quinone oxidoreductase/Mrp antiporter transmembrane domain-containing protein" evidence="10">
    <location>
        <begin position="20"/>
        <end position="154"/>
    </location>
</feature>
<dbReference type="GO" id="GO:0042773">
    <property type="term" value="P:ATP synthesis coupled electron transport"/>
    <property type="evidence" value="ECO:0007669"/>
    <property type="project" value="InterPro"/>
</dbReference>
<keyword evidence="4 9" id="KW-0812">Transmembrane</keyword>
<evidence type="ECO:0000256" key="1">
    <source>
        <dbReference type="ARBA" id="ARBA00004141"/>
    </source>
</evidence>
<evidence type="ECO:0000256" key="2">
    <source>
        <dbReference type="ARBA" id="ARBA00008200"/>
    </source>
</evidence>
<dbReference type="GO" id="GO:0015990">
    <property type="term" value="P:electron transport coupled proton transport"/>
    <property type="evidence" value="ECO:0007669"/>
    <property type="project" value="TreeGrafter"/>
</dbReference>
<dbReference type="PANTHER" id="PTHR42829:SF2">
    <property type="entry name" value="NADH-UBIQUINONE OXIDOREDUCTASE CHAIN 5"/>
    <property type="match status" value="1"/>
</dbReference>
<dbReference type="AlphaFoldDB" id="V7C3T1"/>
<reference evidence="13" key="1">
    <citation type="journal article" date="2014" name="Nat. Genet.">
        <title>A reference genome for common bean and genome-wide analysis of dual domestications.</title>
        <authorList>
            <person name="Schmutz J."/>
            <person name="McClean P.E."/>
            <person name="Mamidi S."/>
            <person name="Wu G.A."/>
            <person name="Cannon S.B."/>
            <person name="Grimwood J."/>
            <person name="Jenkins J."/>
            <person name="Shu S."/>
            <person name="Song Q."/>
            <person name="Chavarro C."/>
            <person name="Torres-Torres M."/>
            <person name="Geffroy V."/>
            <person name="Moghaddam S.M."/>
            <person name="Gao D."/>
            <person name="Abernathy B."/>
            <person name="Barry K."/>
            <person name="Blair M."/>
            <person name="Brick M.A."/>
            <person name="Chovatia M."/>
            <person name="Gepts P."/>
            <person name="Goodstein D.M."/>
            <person name="Gonzales M."/>
            <person name="Hellsten U."/>
            <person name="Hyten D.L."/>
            <person name="Jia G."/>
            <person name="Kelly J.D."/>
            <person name="Kudrna D."/>
            <person name="Lee R."/>
            <person name="Richard M.M."/>
            <person name="Miklas P.N."/>
            <person name="Osorno J.M."/>
            <person name="Rodrigues J."/>
            <person name="Thareau V."/>
            <person name="Urrea C.A."/>
            <person name="Wang M."/>
            <person name="Yu Y."/>
            <person name="Zhang M."/>
            <person name="Wing R.A."/>
            <person name="Cregan P.B."/>
            <person name="Rokhsar D.S."/>
            <person name="Jackson S.A."/>
        </authorList>
    </citation>
    <scope>NUCLEOTIDE SEQUENCE [LARGE SCALE GENOMIC DNA]</scope>
    <source>
        <strain evidence="13">cv. G19833</strain>
    </source>
</reference>
<evidence type="ECO:0000256" key="9">
    <source>
        <dbReference type="SAM" id="Phobius"/>
    </source>
</evidence>
<protein>
    <recommendedName>
        <fullName evidence="11">NADH:quinone oxidoreductase/Mrp antiporter transmembrane domain-containing protein</fullName>
    </recommendedName>
</protein>
<keyword evidence="5" id="KW-1278">Translocase</keyword>
<evidence type="ECO:0000256" key="4">
    <source>
        <dbReference type="ARBA" id="ARBA00022692"/>
    </source>
</evidence>
<feature type="domain" description="NADH:quinone oxidoreductase/Mrp antiporter transmembrane" evidence="11">
    <location>
        <begin position="7"/>
        <end position="138"/>
    </location>
</feature>
<keyword evidence="6 9" id="KW-1133">Transmembrane helix</keyword>
<dbReference type="GO" id="GO:0009507">
    <property type="term" value="C:chloroplast"/>
    <property type="evidence" value="ECO:0007669"/>
    <property type="project" value="TreeGrafter"/>
</dbReference>
<keyword evidence="3" id="KW-0813">Transport</keyword>
<accession>V7C3T1</accession>
<dbReference type="OMA" id="MNIVAFT"/>
<dbReference type="GO" id="GO:0016020">
    <property type="term" value="C:membrane"/>
    <property type="evidence" value="ECO:0007669"/>
    <property type="project" value="UniProtKB-SubCell"/>
</dbReference>
<dbReference type="Gramene" id="ESW23945">
    <property type="protein sequence ID" value="ESW23945"/>
    <property type="gene ID" value="PHAVU_004G089500g"/>
</dbReference>
<evidence type="ECO:0000256" key="7">
    <source>
        <dbReference type="ARBA" id="ARBA00023027"/>
    </source>
</evidence>
<evidence type="ECO:0000256" key="3">
    <source>
        <dbReference type="ARBA" id="ARBA00022448"/>
    </source>
</evidence>
<dbReference type="PRINTS" id="PR01434">
    <property type="entry name" value="NADHDHGNASE5"/>
</dbReference>
<dbReference type="GO" id="GO:0003954">
    <property type="term" value="F:NADH dehydrogenase activity"/>
    <property type="evidence" value="ECO:0007669"/>
    <property type="project" value="TreeGrafter"/>
</dbReference>
<evidence type="ECO:0000256" key="8">
    <source>
        <dbReference type="ARBA" id="ARBA00023136"/>
    </source>
</evidence>
<dbReference type="InterPro" id="IPR001750">
    <property type="entry name" value="ND/Mrp_TM"/>
</dbReference>
<dbReference type="PANTHER" id="PTHR42829">
    <property type="entry name" value="NADH-UBIQUINONE OXIDOREDUCTASE CHAIN 5"/>
    <property type="match status" value="1"/>
</dbReference>
<keyword evidence="7" id="KW-0520">NAD</keyword>
<evidence type="ECO:0000256" key="6">
    <source>
        <dbReference type="ARBA" id="ARBA00022989"/>
    </source>
</evidence>
<comment type="subcellular location">
    <subcellularLocation>
        <location evidence="1">Membrane</location>
        <topology evidence="1">Multi-pass membrane protein</topology>
    </subcellularLocation>
</comment>
<keyword evidence="8 9" id="KW-0472">Membrane</keyword>
<dbReference type="Proteomes" id="UP000000226">
    <property type="component" value="Chromosome 4"/>
</dbReference>
<name>V7C3T1_PHAVU</name>
<organism evidence="12 13">
    <name type="scientific">Phaseolus vulgaris</name>
    <name type="common">Kidney bean</name>
    <name type="synonym">French bean</name>
    <dbReference type="NCBI Taxonomy" id="3885"/>
    <lineage>
        <taxon>Eukaryota</taxon>
        <taxon>Viridiplantae</taxon>
        <taxon>Streptophyta</taxon>
        <taxon>Embryophyta</taxon>
        <taxon>Tracheophyta</taxon>
        <taxon>Spermatophyta</taxon>
        <taxon>Magnoliopsida</taxon>
        <taxon>eudicotyledons</taxon>
        <taxon>Gunneridae</taxon>
        <taxon>Pentapetalae</taxon>
        <taxon>rosids</taxon>
        <taxon>fabids</taxon>
        <taxon>Fabales</taxon>
        <taxon>Fabaceae</taxon>
        <taxon>Papilionoideae</taxon>
        <taxon>50 kb inversion clade</taxon>
        <taxon>NPAAA clade</taxon>
        <taxon>indigoferoid/millettioid clade</taxon>
        <taxon>Phaseoleae</taxon>
        <taxon>Phaseolus</taxon>
    </lineage>
</organism>
<keyword evidence="13" id="KW-1185">Reference proteome</keyword>
<evidence type="ECO:0000256" key="5">
    <source>
        <dbReference type="ARBA" id="ARBA00022967"/>
    </source>
</evidence>
<evidence type="ECO:0000313" key="12">
    <source>
        <dbReference type="EMBL" id="ESW23945.1"/>
    </source>
</evidence>
<gene>
    <name evidence="12" type="ORF">PHAVU_004G089500g</name>
</gene>
<proteinExistence type="inferred from homology"/>
<dbReference type="GO" id="GO:0008137">
    <property type="term" value="F:NADH dehydrogenase (ubiquinone) activity"/>
    <property type="evidence" value="ECO:0007669"/>
    <property type="project" value="InterPro"/>
</dbReference>
<comment type="similarity">
    <text evidence="2">Belongs to the complex I subunit 5 family.</text>
</comment>
<dbReference type="STRING" id="3885.V7C3T1"/>
<feature type="transmembrane region" description="Helical" evidence="9">
    <location>
        <begin position="37"/>
        <end position="58"/>
    </location>
</feature>
<evidence type="ECO:0000313" key="13">
    <source>
        <dbReference type="Proteomes" id="UP000000226"/>
    </source>
</evidence>
<feature type="signal peptide" evidence="10">
    <location>
        <begin position="1"/>
        <end position="19"/>
    </location>
</feature>